<accession>A0A423VTA3</accession>
<dbReference type="Proteomes" id="UP000284375">
    <property type="component" value="Unassembled WGS sequence"/>
</dbReference>
<evidence type="ECO:0000313" key="2">
    <source>
        <dbReference type="Proteomes" id="UP000284375"/>
    </source>
</evidence>
<dbReference type="OrthoDB" id="5231923at2759"/>
<organism evidence="1 2">
    <name type="scientific">Cytospora chrysosperma</name>
    <name type="common">Cytospora canker fungus</name>
    <name type="synonym">Sphaeria chrysosperma</name>
    <dbReference type="NCBI Taxonomy" id="252740"/>
    <lineage>
        <taxon>Eukaryota</taxon>
        <taxon>Fungi</taxon>
        <taxon>Dikarya</taxon>
        <taxon>Ascomycota</taxon>
        <taxon>Pezizomycotina</taxon>
        <taxon>Sordariomycetes</taxon>
        <taxon>Sordariomycetidae</taxon>
        <taxon>Diaporthales</taxon>
        <taxon>Cytosporaceae</taxon>
        <taxon>Cytospora</taxon>
    </lineage>
</organism>
<dbReference type="EMBL" id="LJZO01000029">
    <property type="protein sequence ID" value="ROV94184.1"/>
    <property type="molecule type" value="Genomic_DNA"/>
</dbReference>
<keyword evidence="2" id="KW-1185">Reference proteome</keyword>
<evidence type="ECO:0000313" key="1">
    <source>
        <dbReference type="EMBL" id="ROV94184.1"/>
    </source>
</evidence>
<sequence>MALLQTFKDGDVADLASIHELIKFSEDFDVQKPAGSPRRTVGRVKDAFKRFATSTHGEGISSRGFRGHAIPFSSIQELLRLLDISDAYRTPSDDARRQPVRPCPFAAQGLYDRLLLARRHAWWLPVLPKRVLLLGGGGGGGGGRSRKNGNTSRRRSWYIADSELSVLLEPVVVEMRACLEYVESFCRLLETTTRGRRRDEYWVDLSELRTCVLKLTGFWPHGVEEDYPGYAFDLPSGLGMLLFPQICLDRDEMMENLEELVLGPGRDRLMRLEVIARGR</sequence>
<gene>
    <name evidence="1" type="ORF">VSDG_05707</name>
</gene>
<dbReference type="AlphaFoldDB" id="A0A423VTA3"/>
<proteinExistence type="predicted"/>
<reference evidence="1 2" key="1">
    <citation type="submission" date="2015-09" db="EMBL/GenBank/DDBJ databases">
        <title>Host preference determinants of Valsa canker pathogens revealed by comparative genomics.</title>
        <authorList>
            <person name="Yin Z."/>
            <person name="Huang L."/>
        </authorList>
    </citation>
    <scope>NUCLEOTIDE SEQUENCE [LARGE SCALE GENOMIC DNA]</scope>
    <source>
        <strain evidence="1 2">YSFL</strain>
    </source>
</reference>
<protein>
    <submittedName>
        <fullName evidence="1">Uncharacterized protein</fullName>
    </submittedName>
</protein>
<name>A0A423VTA3_CYTCH</name>
<comment type="caution">
    <text evidence="1">The sequence shown here is derived from an EMBL/GenBank/DDBJ whole genome shotgun (WGS) entry which is preliminary data.</text>
</comment>